<dbReference type="Proteomes" id="UP000233786">
    <property type="component" value="Unassembled WGS sequence"/>
</dbReference>
<dbReference type="InterPro" id="IPR005828">
    <property type="entry name" value="MFS_sugar_transport-like"/>
</dbReference>
<evidence type="ECO:0000256" key="4">
    <source>
        <dbReference type="ARBA" id="ARBA00022692"/>
    </source>
</evidence>
<proteinExistence type="predicted"/>
<dbReference type="GO" id="GO:0005886">
    <property type="term" value="C:plasma membrane"/>
    <property type="evidence" value="ECO:0007669"/>
    <property type="project" value="UniProtKB-SubCell"/>
</dbReference>
<keyword evidence="6" id="KW-1133">Transmembrane helix</keyword>
<protein>
    <submittedName>
        <fullName evidence="9">MHS family alpha-ketoglutarate permease-like MFS transporter</fullName>
    </submittedName>
</protein>
<keyword evidence="7" id="KW-0472">Membrane</keyword>
<evidence type="ECO:0000313" key="9">
    <source>
        <dbReference type="EMBL" id="PKW17815.1"/>
    </source>
</evidence>
<comment type="subcellular location">
    <subcellularLocation>
        <location evidence="1">Cell membrane</location>
        <topology evidence="1">Multi-pass membrane protein</topology>
    </subcellularLocation>
</comment>
<feature type="domain" description="Major facilitator superfamily (MFS) profile" evidence="8">
    <location>
        <begin position="1"/>
        <end position="149"/>
    </location>
</feature>
<accession>A0A2N3Y4G0</accession>
<keyword evidence="4" id="KW-0812">Transmembrane</keyword>
<dbReference type="PANTHER" id="PTHR43528">
    <property type="entry name" value="ALPHA-KETOGLUTARATE PERMEASE"/>
    <property type="match status" value="1"/>
</dbReference>
<evidence type="ECO:0000259" key="8">
    <source>
        <dbReference type="PROSITE" id="PS50850"/>
    </source>
</evidence>
<keyword evidence="3" id="KW-1003">Cell membrane</keyword>
<keyword evidence="2" id="KW-0813">Transport</keyword>
<dbReference type="SUPFAM" id="SSF103473">
    <property type="entry name" value="MFS general substrate transporter"/>
    <property type="match status" value="1"/>
</dbReference>
<dbReference type="PANTHER" id="PTHR43528:SF1">
    <property type="entry name" value="ALPHA-KETOGLUTARATE PERMEASE"/>
    <property type="match status" value="1"/>
</dbReference>
<name>A0A2N3Y4G0_SACSN</name>
<evidence type="ECO:0000256" key="3">
    <source>
        <dbReference type="ARBA" id="ARBA00022475"/>
    </source>
</evidence>
<keyword evidence="5" id="KW-0769">Symport</keyword>
<evidence type="ECO:0000256" key="7">
    <source>
        <dbReference type="ARBA" id="ARBA00023136"/>
    </source>
</evidence>
<reference evidence="9" key="1">
    <citation type="submission" date="2017-12" db="EMBL/GenBank/DDBJ databases">
        <title>Sequencing the genomes of 1000 Actinobacteria strains.</title>
        <authorList>
            <person name="Klenk H.-P."/>
        </authorList>
    </citation>
    <scope>NUCLEOTIDE SEQUENCE [LARGE SCALE GENOMIC DNA]</scope>
    <source>
        <strain evidence="9">DSM 44228</strain>
    </source>
</reference>
<evidence type="ECO:0000256" key="5">
    <source>
        <dbReference type="ARBA" id="ARBA00022847"/>
    </source>
</evidence>
<comment type="caution">
    <text evidence="9">The sequence shown here is derived from an EMBL/GenBank/DDBJ whole genome shotgun (WGS) entry which is preliminary data.</text>
</comment>
<dbReference type="PROSITE" id="PS50850">
    <property type="entry name" value="MFS"/>
    <property type="match status" value="1"/>
</dbReference>
<dbReference type="AlphaFoldDB" id="A0A2N3Y4G0"/>
<dbReference type="InterPro" id="IPR036259">
    <property type="entry name" value="MFS_trans_sf"/>
</dbReference>
<dbReference type="Gene3D" id="1.20.1250.20">
    <property type="entry name" value="MFS general substrate transporter like domains"/>
    <property type="match status" value="1"/>
</dbReference>
<evidence type="ECO:0000313" key="10">
    <source>
        <dbReference type="Proteomes" id="UP000233786"/>
    </source>
</evidence>
<evidence type="ECO:0000256" key="6">
    <source>
        <dbReference type="ARBA" id="ARBA00022989"/>
    </source>
</evidence>
<dbReference type="STRING" id="994479.GCA_000194155_05667"/>
<dbReference type="InterPro" id="IPR020846">
    <property type="entry name" value="MFS_dom"/>
</dbReference>
<keyword evidence="10" id="KW-1185">Reference proteome</keyword>
<sequence>MRGRPGHACRRFRGGVLGVGRPAGGHPAVGFVMRPVGAAVLGAYADRNGRKKGLTLTIGLMAGSSFVIALTPNYDTIGLFASVILLVARLVQGFSADGEFGLSSAFLVAATTPGRRAFAVSWQQVSVGGCTLMLRVSVEDTESHRHHSP</sequence>
<dbReference type="GO" id="GO:0015293">
    <property type="term" value="F:symporter activity"/>
    <property type="evidence" value="ECO:0007669"/>
    <property type="project" value="UniProtKB-KW"/>
</dbReference>
<organism evidence="9 10">
    <name type="scientific">Saccharopolyspora spinosa</name>
    <dbReference type="NCBI Taxonomy" id="60894"/>
    <lineage>
        <taxon>Bacteria</taxon>
        <taxon>Bacillati</taxon>
        <taxon>Actinomycetota</taxon>
        <taxon>Actinomycetes</taxon>
        <taxon>Pseudonocardiales</taxon>
        <taxon>Pseudonocardiaceae</taxon>
        <taxon>Saccharopolyspora</taxon>
    </lineage>
</organism>
<dbReference type="InterPro" id="IPR051084">
    <property type="entry name" value="H+-coupled_symporters"/>
</dbReference>
<evidence type="ECO:0000256" key="1">
    <source>
        <dbReference type="ARBA" id="ARBA00004651"/>
    </source>
</evidence>
<gene>
    <name evidence="9" type="ORF">A8926_5833</name>
</gene>
<evidence type="ECO:0000256" key="2">
    <source>
        <dbReference type="ARBA" id="ARBA00022448"/>
    </source>
</evidence>
<dbReference type="EMBL" id="PJNB01000001">
    <property type="protein sequence ID" value="PKW17815.1"/>
    <property type="molecule type" value="Genomic_DNA"/>
</dbReference>
<dbReference type="Pfam" id="PF00083">
    <property type="entry name" value="Sugar_tr"/>
    <property type="match status" value="1"/>
</dbReference>